<name>A0A1M4ZMH0_9BACT</name>
<reference evidence="1 2" key="1">
    <citation type="submission" date="2016-11" db="EMBL/GenBank/DDBJ databases">
        <authorList>
            <person name="Jaros S."/>
            <person name="Januszkiewicz K."/>
            <person name="Wedrychowicz H."/>
        </authorList>
    </citation>
    <scope>NUCLEOTIDE SEQUENCE [LARGE SCALE GENOMIC DNA]</scope>
    <source>
        <strain evidence="1 2">DSM 18119</strain>
    </source>
</reference>
<dbReference type="RefSeq" id="WP_072835194.1">
    <property type="nucleotide sequence ID" value="NZ_FQUU01000007.1"/>
</dbReference>
<gene>
    <name evidence="1" type="ORF">SAMN02745131_01999</name>
</gene>
<accession>A0A1M4ZMH0</accession>
<organism evidence="1 2">
    <name type="scientific">Flavisolibacter ginsengisoli DSM 18119</name>
    <dbReference type="NCBI Taxonomy" id="1121884"/>
    <lineage>
        <taxon>Bacteria</taxon>
        <taxon>Pseudomonadati</taxon>
        <taxon>Bacteroidota</taxon>
        <taxon>Chitinophagia</taxon>
        <taxon>Chitinophagales</taxon>
        <taxon>Chitinophagaceae</taxon>
        <taxon>Flavisolibacter</taxon>
    </lineage>
</organism>
<keyword evidence="2" id="KW-1185">Reference proteome</keyword>
<sequence length="226" mass="26334">MPKQVGYIKGLGTIDGNLNFYRSEGEYRVRLKPGVDTHRFHTDPVFEGARITSGFFGRANTLASLIYRYVYTHRRCNTLYNLCKKKAIALKNQGIEDEQVLRSLYEFLTSRHCLPITAEDLELYLPGMIREADKRKAQKREKKPKPDKDNFLVIIEAKPSEEDEEYLMHYMDDYNWKAVFDGAFAKDYKIPICFGGHLVDKVKKLGLQTMLTKPKEKIIDEWVKVE</sequence>
<evidence type="ECO:0000313" key="1">
    <source>
        <dbReference type="EMBL" id="SHF19184.1"/>
    </source>
</evidence>
<protein>
    <submittedName>
        <fullName evidence="1">Uncharacterized protein</fullName>
    </submittedName>
</protein>
<dbReference type="AlphaFoldDB" id="A0A1M4ZMH0"/>
<evidence type="ECO:0000313" key="2">
    <source>
        <dbReference type="Proteomes" id="UP000184048"/>
    </source>
</evidence>
<proteinExistence type="predicted"/>
<dbReference type="EMBL" id="FQUU01000007">
    <property type="protein sequence ID" value="SHF19184.1"/>
    <property type="molecule type" value="Genomic_DNA"/>
</dbReference>
<dbReference type="Proteomes" id="UP000184048">
    <property type="component" value="Unassembled WGS sequence"/>
</dbReference>
<dbReference type="OrthoDB" id="672632at2"/>